<evidence type="ECO:0000313" key="11">
    <source>
        <dbReference type="Proteomes" id="UP001218218"/>
    </source>
</evidence>
<dbReference type="PANTHER" id="PTHR24291">
    <property type="entry name" value="CYTOCHROME P450 FAMILY 4"/>
    <property type="match status" value="1"/>
</dbReference>
<evidence type="ECO:0000256" key="6">
    <source>
        <dbReference type="ARBA" id="ARBA00023033"/>
    </source>
</evidence>
<dbReference type="AlphaFoldDB" id="A0AAD7A2A3"/>
<comment type="cofactor">
    <cofactor evidence="7">
        <name>heme</name>
        <dbReference type="ChEBI" id="CHEBI:30413"/>
    </cofactor>
</comment>
<evidence type="ECO:0000256" key="2">
    <source>
        <dbReference type="ARBA" id="ARBA00022617"/>
    </source>
</evidence>
<keyword evidence="4 8" id="KW-0560">Oxidoreductase</keyword>
<keyword evidence="9" id="KW-0732">Signal</keyword>
<dbReference type="PRINTS" id="PR00463">
    <property type="entry name" value="EP450I"/>
</dbReference>
<sequence>MSWWLHLSALFAFYIVHRVLEFKKNKLSHLPGLRSMLAPMAPWSSLLPTTFWNPGLSWQWNWRNQVYSKFGLQTISTLGFLDGRPSIFTISLDVASEFLSLKGRYHKGEETTSVLRLWGGNLFTENGSEWSRHRRIMNPAFSPETYALVWDEGAKLYQEMMEGERWDDENDVLISAINPITSKFALIIIGRCGFGEPLSWRTTAPESGMSLSEALAIVSATSIARMVIPWWIYKLPIKRLRDIETAYTSLDAHMKVLIASRQEEVSNGKEIERKDVCRLMMRANEGQGTLSMTDEELVGNTYLMLVAGHDTTARTLDAAVGLLALYEDIQEEVHDELQAVISTSGKIDFKDIPRLVKVQACFLEASRLFPAASAVTRTITETIVLKTDEEDGHGGQIILEPGTMFFIDLVGLHYNPKYFPDPEEFRPSRWYGTAESDMTTFSLGPRICIGRRFALTEAVVFLTSLLRDWRLQIVLDPGETKEQWRGRVLKATTGLTLGVGKVPVRLTRR</sequence>
<dbReference type="EMBL" id="JARIHO010000019">
    <property type="protein sequence ID" value="KAJ7347415.1"/>
    <property type="molecule type" value="Genomic_DNA"/>
</dbReference>
<feature type="binding site" description="axial binding residue" evidence="7">
    <location>
        <position position="448"/>
    </location>
    <ligand>
        <name>heme</name>
        <dbReference type="ChEBI" id="CHEBI:30413"/>
    </ligand>
    <ligandPart>
        <name>Fe</name>
        <dbReference type="ChEBI" id="CHEBI:18248"/>
    </ligandPart>
</feature>
<dbReference type="SUPFAM" id="SSF48264">
    <property type="entry name" value="Cytochrome P450"/>
    <property type="match status" value="1"/>
</dbReference>
<evidence type="ECO:0000256" key="5">
    <source>
        <dbReference type="ARBA" id="ARBA00023004"/>
    </source>
</evidence>
<dbReference type="InterPro" id="IPR050196">
    <property type="entry name" value="Cytochrome_P450_Monoox"/>
</dbReference>
<keyword evidence="6 8" id="KW-0503">Monooxygenase</keyword>
<protein>
    <submittedName>
        <fullName evidence="10">Cytochrome P450</fullName>
    </submittedName>
</protein>
<evidence type="ECO:0000313" key="10">
    <source>
        <dbReference type="EMBL" id="KAJ7347415.1"/>
    </source>
</evidence>
<comment type="caution">
    <text evidence="10">The sequence shown here is derived from an EMBL/GenBank/DDBJ whole genome shotgun (WGS) entry which is preliminary data.</text>
</comment>
<accession>A0AAD7A2A3</accession>
<keyword evidence="5 7" id="KW-0408">Iron</keyword>
<evidence type="ECO:0000256" key="8">
    <source>
        <dbReference type="RuleBase" id="RU000461"/>
    </source>
</evidence>
<organism evidence="10 11">
    <name type="scientific">Mycena albidolilacea</name>
    <dbReference type="NCBI Taxonomy" id="1033008"/>
    <lineage>
        <taxon>Eukaryota</taxon>
        <taxon>Fungi</taxon>
        <taxon>Dikarya</taxon>
        <taxon>Basidiomycota</taxon>
        <taxon>Agaricomycotina</taxon>
        <taxon>Agaricomycetes</taxon>
        <taxon>Agaricomycetidae</taxon>
        <taxon>Agaricales</taxon>
        <taxon>Marasmiineae</taxon>
        <taxon>Mycenaceae</taxon>
        <taxon>Mycena</taxon>
    </lineage>
</organism>
<dbReference type="GO" id="GO:0004497">
    <property type="term" value="F:monooxygenase activity"/>
    <property type="evidence" value="ECO:0007669"/>
    <property type="project" value="UniProtKB-KW"/>
</dbReference>
<dbReference type="Gene3D" id="1.10.630.10">
    <property type="entry name" value="Cytochrome P450"/>
    <property type="match status" value="1"/>
</dbReference>
<evidence type="ECO:0000256" key="4">
    <source>
        <dbReference type="ARBA" id="ARBA00023002"/>
    </source>
</evidence>
<feature type="signal peptide" evidence="9">
    <location>
        <begin position="1"/>
        <end position="21"/>
    </location>
</feature>
<dbReference type="PANTHER" id="PTHR24291:SF50">
    <property type="entry name" value="BIFUNCTIONAL ALBAFLAVENONE MONOOXYGENASE_TERPENE SYNTHASE"/>
    <property type="match status" value="1"/>
</dbReference>
<evidence type="ECO:0000256" key="7">
    <source>
        <dbReference type="PIRSR" id="PIRSR602401-1"/>
    </source>
</evidence>
<dbReference type="Pfam" id="PF00067">
    <property type="entry name" value="p450"/>
    <property type="match status" value="1"/>
</dbReference>
<evidence type="ECO:0000256" key="9">
    <source>
        <dbReference type="SAM" id="SignalP"/>
    </source>
</evidence>
<dbReference type="GO" id="GO:0020037">
    <property type="term" value="F:heme binding"/>
    <property type="evidence" value="ECO:0007669"/>
    <property type="project" value="InterPro"/>
</dbReference>
<feature type="chain" id="PRO_5042119714" evidence="9">
    <location>
        <begin position="22"/>
        <end position="509"/>
    </location>
</feature>
<evidence type="ECO:0000256" key="3">
    <source>
        <dbReference type="ARBA" id="ARBA00022723"/>
    </source>
</evidence>
<keyword evidence="3 7" id="KW-0479">Metal-binding</keyword>
<proteinExistence type="inferred from homology"/>
<dbReference type="GO" id="GO:0005506">
    <property type="term" value="F:iron ion binding"/>
    <property type="evidence" value="ECO:0007669"/>
    <property type="project" value="InterPro"/>
</dbReference>
<keyword evidence="11" id="KW-1185">Reference proteome</keyword>
<dbReference type="InterPro" id="IPR002401">
    <property type="entry name" value="Cyt_P450_E_grp-I"/>
</dbReference>
<dbReference type="GO" id="GO:0016705">
    <property type="term" value="F:oxidoreductase activity, acting on paired donors, with incorporation or reduction of molecular oxygen"/>
    <property type="evidence" value="ECO:0007669"/>
    <property type="project" value="InterPro"/>
</dbReference>
<gene>
    <name evidence="10" type="ORF">DFH08DRAFT_914516</name>
</gene>
<keyword evidence="2 7" id="KW-0349">Heme</keyword>
<dbReference type="Proteomes" id="UP001218218">
    <property type="component" value="Unassembled WGS sequence"/>
</dbReference>
<dbReference type="InterPro" id="IPR036396">
    <property type="entry name" value="Cyt_P450_sf"/>
</dbReference>
<comment type="similarity">
    <text evidence="1 8">Belongs to the cytochrome P450 family.</text>
</comment>
<dbReference type="PROSITE" id="PS00086">
    <property type="entry name" value="CYTOCHROME_P450"/>
    <property type="match status" value="1"/>
</dbReference>
<reference evidence="10" key="1">
    <citation type="submission" date="2023-03" db="EMBL/GenBank/DDBJ databases">
        <title>Massive genome expansion in bonnet fungi (Mycena s.s.) driven by repeated elements and novel gene families across ecological guilds.</title>
        <authorList>
            <consortium name="Lawrence Berkeley National Laboratory"/>
            <person name="Harder C.B."/>
            <person name="Miyauchi S."/>
            <person name="Viragh M."/>
            <person name="Kuo A."/>
            <person name="Thoen E."/>
            <person name="Andreopoulos B."/>
            <person name="Lu D."/>
            <person name="Skrede I."/>
            <person name="Drula E."/>
            <person name="Henrissat B."/>
            <person name="Morin E."/>
            <person name="Kohler A."/>
            <person name="Barry K."/>
            <person name="LaButti K."/>
            <person name="Morin E."/>
            <person name="Salamov A."/>
            <person name="Lipzen A."/>
            <person name="Mereny Z."/>
            <person name="Hegedus B."/>
            <person name="Baldrian P."/>
            <person name="Stursova M."/>
            <person name="Weitz H."/>
            <person name="Taylor A."/>
            <person name="Grigoriev I.V."/>
            <person name="Nagy L.G."/>
            <person name="Martin F."/>
            <person name="Kauserud H."/>
        </authorList>
    </citation>
    <scope>NUCLEOTIDE SEQUENCE</scope>
    <source>
        <strain evidence="10">CBHHK002</strain>
    </source>
</reference>
<dbReference type="InterPro" id="IPR001128">
    <property type="entry name" value="Cyt_P450"/>
</dbReference>
<dbReference type="InterPro" id="IPR017972">
    <property type="entry name" value="Cyt_P450_CS"/>
</dbReference>
<dbReference type="PRINTS" id="PR00385">
    <property type="entry name" value="P450"/>
</dbReference>
<name>A0AAD7A2A3_9AGAR</name>
<evidence type="ECO:0000256" key="1">
    <source>
        <dbReference type="ARBA" id="ARBA00010617"/>
    </source>
</evidence>